<keyword evidence="4" id="KW-1185">Reference proteome</keyword>
<feature type="compositionally biased region" description="Acidic residues" evidence="1">
    <location>
        <begin position="311"/>
        <end position="321"/>
    </location>
</feature>
<dbReference type="Proteomes" id="UP000799536">
    <property type="component" value="Unassembled WGS sequence"/>
</dbReference>
<protein>
    <recommendedName>
        <fullName evidence="2">Rab-GAP TBC domain-containing protein</fullName>
    </recommendedName>
</protein>
<feature type="compositionally biased region" description="Polar residues" evidence="1">
    <location>
        <begin position="237"/>
        <end position="250"/>
    </location>
</feature>
<dbReference type="PROSITE" id="PS50086">
    <property type="entry name" value="TBC_RABGAP"/>
    <property type="match status" value="1"/>
</dbReference>
<feature type="compositionally biased region" description="Low complexity" evidence="1">
    <location>
        <begin position="394"/>
        <end position="403"/>
    </location>
</feature>
<dbReference type="Gene3D" id="1.10.10.750">
    <property type="entry name" value="Ypt/Rab-GAP domain of gyp1p, domain 1"/>
    <property type="match status" value="1"/>
</dbReference>
<sequence>MSTVLFTRCTAPHLHHQHPHHDPDRFTLGHIYSTPLDTVSELDYVHELIHSAARREARLWKDPLTRIQTAPIAAPNGPLRTRHTRRQLMATMAIITEANITLHGAPGSPPDLTNSKSSKSSSFHSESLADITGPNDLSHFEDINLDDIHGALPPSSFPNALSPSDRVLYEAPRRPSISSIASSRSTPHASQHSFRDLTGGANTRYPSLKGQISGGVRQQQQSGLSAPSRSSKRRGLTSPSAPSLTNNVSHNGRRSRSPSPNSQVFSSAPRSLSRRSSRTNLDISPMSANPRRQSWQYGGSRKTVKEREAECNDDGDDELPEDAVIWNVPMSPRPAHERSPVPSAPHSPPRHSVSPALSRVPSDRSTASQAHFPPRTSSRKNSAPPSPALSEALEAYQVENEQQQEVERQMPKSPRPVSGEQKQPRGKTQSLPPLRRSDPLIDPLQPSKEKERYLSRTRPSWLPPKDPKEERKHLKELQQIEARRLAAERAEAVKVEEQRIAREKAEIVKTDLWRQYLLPNWDTEIKSKAGRAKNRKVWWQGVPSKMRDEVWLKAIGNDLGVTEATYHKALEKALSDEPHKEADQQALEAEQTFLQKETKKVFPECGLFGPGQVLHEDLVKVWLAYKEYRPDVPIQFLDGVLHISALLLTALSPAHAFTALANLLNRPTPLVFLTDQTSAMGPAFAIVMATLRLKAPSLANHFERTLGLEPGNYLGGLFRGLLCQVLELEMAGRFMDLYVLEGERVVTRGVVAWLLAREGGLYGGREEVIEAIGKRPRAMGSVEEWVGWVVEAGKVPDGTKDGGSS</sequence>
<feature type="domain" description="Rab-GAP TBC" evidence="2">
    <location>
        <begin position="541"/>
        <end position="742"/>
    </location>
</feature>
<dbReference type="OrthoDB" id="289721at2759"/>
<dbReference type="SUPFAM" id="SSF47923">
    <property type="entry name" value="Ypt/Rab-GAP domain of gyp1p"/>
    <property type="match status" value="2"/>
</dbReference>
<comment type="caution">
    <text evidence="3">The sequence shown here is derived from an EMBL/GenBank/DDBJ whole genome shotgun (WGS) entry which is preliminary data.</text>
</comment>
<reference evidence="3" key="1">
    <citation type="journal article" date="2020" name="Stud. Mycol.">
        <title>101 Dothideomycetes genomes: a test case for predicting lifestyles and emergence of pathogens.</title>
        <authorList>
            <person name="Haridas S."/>
            <person name="Albert R."/>
            <person name="Binder M."/>
            <person name="Bloem J."/>
            <person name="Labutti K."/>
            <person name="Salamov A."/>
            <person name="Andreopoulos B."/>
            <person name="Baker S."/>
            <person name="Barry K."/>
            <person name="Bills G."/>
            <person name="Bluhm B."/>
            <person name="Cannon C."/>
            <person name="Castanera R."/>
            <person name="Culley D."/>
            <person name="Daum C."/>
            <person name="Ezra D."/>
            <person name="Gonzalez J."/>
            <person name="Henrissat B."/>
            <person name="Kuo A."/>
            <person name="Liang C."/>
            <person name="Lipzen A."/>
            <person name="Lutzoni F."/>
            <person name="Magnuson J."/>
            <person name="Mondo S."/>
            <person name="Nolan M."/>
            <person name="Ohm R."/>
            <person name="Pangilinan J."/>
            <person name="Park H.-J."/>
            <person name="Ramirez L."/>
            <person name="Alfaro M."/>
            <person name="Sun H."/>
            <person name="Tritt A."/>
            <person name="Yoshinaga Y."/>
            <person name="Zwiers L.-H."/>
            <person name="Turgeon B."/>
            <person name="Goodwin S."/>
            <person name="Spatafora J."/>
            <person name="Crous P."/>
            <person name="Grigoriev I."/>
        </authorList>
    </citation>
    <scope>NUCLEOTIDE SEQUENCE</scope>
    <source>
        <strain evidence="3">ATCC 74209</strain>
    </source>
</reference>
<dbReference type="InterPro" id="IPR000195">
    <property type="entry name" value="Rab-GAP-TBC_dom"/>
</dbReference>
<feature type="compositionally biased region" description="Polar residues" evidence="1">
    <location>
        <begin position="279"/>
        <end position="297"/>
    </location>
</feature>
<accession>A0A9P4JQQ4</accession>
<feature type="compositionally biased region" description="Polar residues" evidence="1">
    <location>
        <begin position="216"/>
        <end position="229"/>
    </location>
</feature>
<feature type="region of interest" description="Disordered" evidence="1">
    <location>
        <begin position="173"/>
        <end position="471"/>
    </location>
</feature>
<dbReference type="InterPro" id="IPR035969">
    <property type="entry name" value="Rab-GAP_TBC_sf"/>
</dbReference>
<dbReference type="Gene3D" id="1.10.472.80">
    <property type="entry name" value="Ypt/Rab-GAP domain of gyp1p, domain 3"/>
    <property type="match status" value="1"/>
</dbReference>
<dbReference type="Pfam" id="PF00566">
    <property type="entry name" value="RabGAP-TBC"/>
    <property type="match status" value="1"/>
</dbReference>
<evidence type="ECO:0000313" key="3">
    <source>
        <dbReference type="EMBL" id="KAF2201372.1"/>
    </source>
</evidence>
<feature type="compositionally biased region" description="Low complexity" evidence="1">
    <location>
        <begin position="115"/>
        <end position="126"/>
    </location>
</feature>
<proteinExistence type="predicted"/>
<organism evidence="3 4">
    <name type="scientific">Delitschia confertaspora ATCC 74209</name>
    <dbReference type="NCBI Taxonomy" id="1513339"/>
    <lineage>
        <taxon>Eukaryota</taxon>
        <taxon>Fungi</taxon>
        <taxon>Dikarya</taxon>
        <taxon>Ascomycota</taxon>
        <taxon>Pezizomycotina</taxon>
        <taxon>Dothideomycetes</taxon>
        <taxon>Pleosporomycetidae</taxon>
        <taxon>Pleosporales</taxon>
        <taxon>Delitschiaceae</taxon>
        <taxon>Delitschia</taxon>
    </lineage>
</organism>
<evidence type="ECO:0000256" key="1">
    <source>
        <dbReference type="SAM" id="MobiDB-lite"/>
    </source>
</evidence>
<dbReference type="EMBL" id="ML993979">
    <property type="protein sequence ID" value="KAF2201372.1"/>
    <property type="molecule type" value="Genomic_DNA"/>
</dbReference>
<feature type="compositionally biased region" description="Polar residues" evidence="1">
    <location>
        <begin position="363"/>
        <end position="383"/>
    </location>
</feature>
<name>A0A9P4JQQ4_9PLEO</name>
<evidence type="ECO:0000259" key="2">
    <source>
        <dbReference type="PROSITE" id="PS50086"/>
    </source>
</evidence>
<dbReference type="AlphaFoldDB" id="A0A9P4JQQ4"/>
<gene>
    <name evidence="3" type="ORF">GQ43DRAFT_371628</name>
</gene>
<evidence type="ECO:0000313" key="4">
    <source>
        <dbReference type="Proteomes" id="UP000799536"/>
    </source>
</evidence>
<feature type="region of interest" description="Disordered" evidence="1">
    <location>
        <begin position="101"/>
        <end position="130"/>
    </location>
</feature>
<dbReference type="SMART" id="SM00164">
    <property type="entry name" value="TBC"/>
    <property type="match status" value="1"/>
</dbReference>
<feature type="compositionally biased region" description="Low complexity" evidence="1">
    <location>
        <begin position="174"/>
        <end position="190"/>
    </location>
</feature>